<accession>A0A137NUV0</accession>
<dbReference type="GO" id="GO:0005576">
    <property type="term" value="C:extracellular region"/>
    <property type="evidence" value="ECO:0007669"/>
    <property type="project" value="UniProtKB-SubCell"/>
</dbReference>
<evidence type="ECO:0000313" key="6">
    <source>
        <dbReference type="Proteomes" id="UP000070444"/>
    </source>
</evidence>
<dbReference type="SUPFAM" id="SSF57059">
    <property type="entry name" value="omega toxin-like"/>
    <property type="match status" value="1"/>
</dbReference>
<keyword evidence="6" id="KW-1185">Reference proteome</keyword>
<dbReference type="GO" id="GO:0019855">
    <property type="term" value="F:calcium channel inhibitor activity"/>
    <property type="evidence" value="ECO:0007669"/>
    <property type="project" value="InterPro"/>
</dbReference>
<protein>
    <submittedName>
        <fullName evidence="5">Uncharacterized protein</fullName>
    </submittedName>
</protein>
<dbReference type="AlphaFoldDB" id="A0A137NUV0"/>
<evidence type="ECO:0000256" key="4">
    <source>
        <dbReference type="SAM" id="SignalP"/>
    </source>
</evidence>
<gene>
    <name evidence="5" type="ORF">CONCODRAFT_11592</name>
</gene>
<organism evidence="5 6">
    <name type="scientific">Conidiobolus coronatus (strain ATCC 28846 / CBS 209.66 / NRRL 28638)</name>
    <name type="common">Delacroixia coronata</name>
    <dbReference type="NCBI Taxonomy" id="796925"/>
    <lineage>
        <taxon>Eukaryota</taxon>
        <taxon>Fungi</taxon>
        <taxon>Fungi incertae sedis</taxon>
        <taxon>Zoopagomycota</taxon>
        <taxon>Entomophthoromycotina</taxon>
        <taxon>Entomophthoromycetes</taxon>
        <taxon>Entomophthorales</taxon>
        <taxon>Ancylistaceae</taxon>
        <taxon>Conidiobolus</taxon>
    </lineage>
</organism>
<sequence length="61" mass="6640">MNFNALLISAITFIGMSSAVYTPSPLAQKQECLPQGSKCLGEALQCCGKLRCMHYANRCVQ</sequence>
<evidence type="ECO:0000256" key="3">
    <source>
        <dbReference type="ARBA" id="ARBA00023157"/>
    </source>
</evidence>
<keyword evidence="2" id="KW-0964">Secreted</keyword>
<dbReference type="SMR" id="A0A137NUV0"/>
<keyword evidence="3" id="KW-1015">Disulfide bond</keyword>
<dbReference type="Proteomes" id="UP000070444">
    <property type="component" value="Unassembled WGS sequence"/>
</dbReference>
<evidence type="ECO:0000256" key="2">
    <source>
        <dbReference type="ARBA" id="ARBA00022525"/>
    </source>
</evidence>
<dbReference type="Pfam" id="PF08117">
    <property type="entry name" value="Toxin_30"/>
    <property type="match status" value="1"/>
</dbReference>
<dbReference type="EMBL" id="KQ964714">
    <property type="protein sequence ID" value="KXN66526.1"/>
    <property type="molecule type" value="Genomic_DNA"/>
</dbReference>
<feature type="signal peptide" evidence="4">
    <location>
        <begin position="1"/>
        <end position="19"/>
    </location>
</feature>
<keyword evidence="4" id="KW-0732">Signal</keyword>
<proteinExistence type="predicted"/>
<feature type="chain" id="PRO_5007294086" evidence="4">
    <location>
        <begin position="20"/>
        <end position="61"/>
    </location>
</feature>
<evidence type="ECO:0000313" key="5">
    <source>
        <dbReference type="EMBL" id="KXN66526.1"/>
    </source>
</evidence>
<name>A0A137NUV0_CONC2</name>
<comment type="subcellular location">
    <subcellularLocation>
        <location evidence="1">Secreted</location>
    </subcellularLocation>
</comment>
<evidence type="ECO:0000256" key="1">
    <source>
        <dbReference type="ARBA" id="ARBA00004613"/>
    </source>
</evidence>
<dbReference type="InterPro" id="IPR012325">
    <property type="entry name" value="Assassin_bug_toxin-like"/>
</dbReference>
<reference evidence="5 6" key="1">
    <citation type="journal article" date="2015" name="Genome Biol. Evol.">
        <title>Phylogenomic analyses indicate that early fungi evolved digesting cell walls of algal ancestors of land plants.</title>
        <authorList>
            <person name="Chang Y."/>
            <person name="Wang S."/>
            <person name="Sekimoto S."/>
            <person name="Aerts A.L."/>
            <person name="Choi C."/>
            <person name="Clum A."/>
            <person name="LaButti K.M."/>
            <person name="Lindquist E.A."/>
            <person name="Yee Ngan C."/>
            <person name="Ohm R.A."/>
            <person name="Salamov A.A."/>
            <person name="Grigoriev I.V."/>
            <person name="Spatafora J.W."/>
            <person name="Berbee M.L."/>
        </authorList>
    </citation>
    <scope>NUCLEOTIDE SEQUENCE [LARGE SCALE GENOMIC DNA]</scope>
    <source>
        <strain evidence="5 6">NRRL 28638</strain>
    </source>
</reference>